<dbReference type="Proteomes" id="UP000006512">
    <property type="component" value="Unassembled WGS sequence"/>
</dbReference>
<accession>F4QG04</accession>
<name>F4QG04_9CAUL</name>
<protein>
    <submittedName>
        <fullName evidence="1">Uncharacterized protein</fullName>
    </submittedName>
</protein>
<keyword evidence="2" id="KW-1185">Reference proteome</keyword>
<organism evidence="1 2">
    <name type="scientific">Asticcacaulis biprosthecium C19</name>
    <dbReference type="NCBI Taxonomy" id="715226"/>
    <lineage>
        <taxon>Bacteria</taxon>
        <taxon>Pseudomonadati</taxon>
        <taxon>Pseudomonadota</taxon>
        <taxon>Alphaproteobacteria</taxon>
        <taxon>Caulobacterales</taxon>
        <taxon>Caulobacteraceae</taxon>
        <taxon>Asticcacaulis</taxon>
    </lineage>
</organism>
<proteinExistence type="predicted"/>
<dbReference type="RefSeq" id="WP_006270778.1">
    <property type="nucleotide sequence ID" value="NZ_GL883076.1"/>
</dbReference>
<evidence type="ECO:0000313" key="2">
    <source>
        <dbReference type="Proteomes" id="UP000006512"/>
    </source>
</evidence>
<dbReference type="EMBL" id="GL883076">
    <property type="protein sequence ID" value="EGF93815.1"/>
    <property type="molecule type" value="Genomic_DNA"/>
</dbReference>
<dbReference type="HOGENOM" id="CLU_3228995_0_0_5"/>
<reference evidence="2" key="1">
    <citation type="submission" date="2011-03" db="EMBL/GenBank/DDBJ databases">
        <title>Draft genome sequence of Brevundimonas diminuta.</title>
        <authorList>
            <person name="Brown P.J.B."/>
            <person name="Buechlein A."/>
            <person name="Hemmerich C."/>
            <person name="Brun Y.V."/>
        </authorList>
    </citation>
    <scope>NUCLEOTIDE SEQUENCE [LARGE SCALE GENOMIC DNA]</scope>
    <source>
        <strain evidence="2">C19</strain>
    </source>
</reference>
<sequence>MFNEKSTPTVPYDQDERFEGIDELVSALEAKWLESAKAAANAE</sequence>
<dbReference type="AlphaFoldDB" id="F4QG04"/>
<evidence type="ECO:0000313" key="1">
    <source>
        <dbReference type="EMBL" id="EGF93815.1"/>
    </source>
</evidence>
<gene>
    <name evidence="1" type="ORF">ABI_00470</name>
</gene>